<dbReference type="Proteomes" id="UP000803844">
    <property type="component" value="Unassembled WGS sequence"/>
</dbReference>
<name>A0A9P4YDE3_CRYP1</name>
<reference evidence="2" key="1">
    <citation type="journal article" date="2020" name="Phytopathology">
        <title>Genome sequence of the chestnut blight fungus Cryphonectria parasitica EP155: A fundamental resource for an archetypical invasive plant pathogen.</title>
        <authorList>
            <person name="Crouch J.A."/>
            <person name="Dawe A."/>
            <person name="Aerts A."/>
            <person name="Barry K."/>
            <person name="Churchill A.C.L."/>
            <person name="Grimwood J."/>
            <person name="Hillman B."/>
            <person name="Milgroom M.G."/>
            <person name="Pangilinan J."/>
            <person name="Smith M."/>
            <person name="Salamov A."/>
            <person name="Schmutz J."/>
            <person name="Yadav J."/>
            <person name="Grigoriev I.V."/>
            <person name="Nuss D."/>
        </authorList>
    </citation>
    <scope>NUCLEOTIDE SEQUENCE</scope>
    <source>
        <strain evidence="2">EP155</strain>
    </source>
</reference>
<keyword evidence="1" id="KW-1133">Transmembrane helix</keyword>
<sequence>MHAREIQELGIQCMIISLHRLWVIKLFMMLMVCLLFNIYHEMCTLHAYHRITYIGHTSYFFSSSTVPRPLSRRTQKLNEQDHLQTKTPRPVGGPHVACSRLTIRPTTTAAWGF</sequence>
<evidence type="ECO:0000313" key="2">
    <source>
        <dbReference type="EMBL" id="KAF3770832.1"/>
    </source>
</evidence>
<evidence type="ECO:0000313" key="3">
    <source>
        <dbReference type="Proteomes" id="UP000803844"/>
    </source>
</evidence>
<organism evidence="2 3">
    <name type="scientific">Cryphonectria parasitica (strain ATCC 38755 / EP155)</name>
    <dbReference type="NCBI Taxonomy" id="660469"/>
    <lineage>
        <taxon>Eukaryota</taxon>
        <taxon>Fungi</taxon>
        <taxon>Dikarya</taxon>
        <taxon>Ascomycota</taxon>
        <taxon>Pezizomycotina</taxon>
        <taxon>Sordariomycetes</taxon>
        <taxon>Sordariomycetidae</taxon>
        <taxon>Diaporthales</taxon>
        <taxon>Cryphonectriaceae</taxon>
        <taxon>Cryphonectria-Endothia species complex</taxon>
        <taxon>Cryphonectria</taxon>
    </lineage>
</organism>
<proteinExistence type="predicted"/>
<keyword evidence="1" id="KW-0472">Membrane</keyword>
<dbReference type="RefSeq" id="XP_040781793.1">
    <property type="nucleotide sequence ID" value="XM_040925048.1"/>
</dbReference>
<dbReference type="AlphaFoldDB" id="A0A9P4YDE3"/>
<evidence type="ECO:0000256" key="1">
    <source>
        <dbReference type="SAM" id="Phobius"/>
    </source>
</evidence>
<accession>A0A9P4YDE3</accession>
<keyword evidence="1" id="KW-0812">Transmembrane</keyword>
<dbReference type="GeneID" id="63842177"/>
<keyword evidence="3" id="KW-1185">Reference proteome</keyword>
<protein>
    <submittedName>
        <fullName evidence="2">Uncharacterized protein</fullName>
    </submittedName>
</protein>
<dbReference type="EMBL" id="MU032344">
    <property type="protein sequence ID" value="KAF3770832.1"/>
    <property type="molecule type" value="Genomic_DNA"/>
</dbReference>
<comment type="caution">
    <text evidence="2">The sequence shown here is derived from an EMBL/GenBank/DDBJ whole genome shotgun (WGS) entry which is preliminary data.</text>
</comment>
<feature type="transmembrane region" description="Helical" evidence="1">
    <location>
        <begin position="21"/>
        <end position="39"/>
    </location>
</feature>
<gene>
    <name evidence="2" type="ORF">M406DRAFT_67201</name>
</gene>